<dbReference type="PANTHER" id="PTHR24189:SF50">
    <property type="entry name" value="ANKYRIN REPEAT AND SOCS BOX PROTEIN 2"/>
    <property type="match status" value="1"/>
</dbReference>
<evidence type="ECO:0000256" key="2">
    <source>
        <dbReference type="ARBA" id="ARBA00023043"/>
    </source>
</evidence>
<evidence type="ECO:0000259" key="4">
    <source>
        <dbReference type="Pfam" id="PF07007"/>
    </source>
</evidence>
<keyword evidence="1" id="KW-0677">Repeat</keyword>
<dbReference type="Gene3D" id="1.20.1270.180">
    <property type="match status" value="1"/>
</dbReference>
<protein>
    <submittedName>
        <fullName evidence="5">Ankyrin repeat domain-containing protein</fullName>
    </submittedName>
</protein>
<dbReference type="EMBL" id="JANFQO010000013">
    <property type="protein sequence ID" value="MCQ4165994.1"/>
    <property type="molecule type" value="Genomic_DNA"/>
</dbReference>
<feature type="repeat" description="ANK" evidence="3">
    <location>
        <begin position="497"/>
        <end position="529"/>
    </location>
</feature>
<organism evidence="5 6">
    <name type="scientific">Tahibacter harae</name>
    <dbReference type="NCBI Taxonomy" id="2963937"/>
    <lineage>
        <taxon>Bacteria</taxon>
        <taxon>Pseudomonadati</taxon>
        <taxon>Pseudomonadota</taxon>
        <taxon>Gammaproteobacteria</taxon>
        <taxon>Lysobacterales</taxon>
        <taxon>Rhodanobacteraceae</taxon>
        <taxon>Tahibacter</taxon>
    </lineage>
</organism>
<dbReference type="InterPro" id="IPR009739">
    <property type="entry name" value="LprI-like_N"/>
</dbReference>
<dbReference type="InterPro" id="IPR036770">
    <property type="entry name" value="Ankyrin_rpt-contain_sf"/>
</dbReference>
<dbReference type="PROSITE" id="PS50297">
    <property type="entry name" value="ANK_REP_REGION"/>
    <property type="match status" value="2"/>
</dbReference>
<sequence>MPWLAGLMFSFATGAVPEPATPSFDCAKARTRAEQLVCTDAELAGLDRRLARIYAELHRTLPATRRKQLIADQRAWLAERDDCGPATPCARNAAISGTACRSSAQCLYYHYRSRIAQLLPQAPALAPEAIHDAATIASALRLFDAMTPEDLNELAQHRPDEHLSELSCDYFRRQPREAERLFGAHFYSTRDGWQPLCRTLDVTRTVPETAPLVAALRSAYSADGDNTGCKGSMTVGFAREQRVAAILAVVETAPDIRARDEARAARTAKLGYTPGLAHWAQQGLWEKRQAARIEQLAVHARTALDRYYRQQHGLKPAQAAATAGYHVQRLLDVYTGRVGASSTLSYTSYCYDRKDLDAYLANDALPQKSCPNGEFINTAPAAVRGYLLALALVNDYPQPAVERLIGAGAELNPAPYKFLSPPETPLMLAAARPQAIAALLKAGAEPNRQNNFGKTALMYAIAENQPDSARALLSGGADANLATYPDPHIGCNQLKAGSRTPLMYAAWHATPALARLLLDHGADPAARDSTGGTAQDYLRLNEKLTPRQRAEMKRLLKMPP</sequence>
<dbReference type="SUPFAM" id="SSF48403">
    <property type="entry name" value="Ankyrin repeat"/>
    <property type="match status" value="1"/>
</dbReference>
<gene>
    <name evidence="5" type="ORF">NM961_14830</name>
</gene>
<evidence type="ECO:0000256" key="1">
    <source>
        <dbReference type="ARBA" id="ARBA00022737"/>
    </source>
</evidence>
<proteinExistence type="predicted"/>
<dbReference type="PROSITE" id="PS50088">
    <property type="entry name" value="ANK_REPEAT"/>
    <property type="match status" value="2"/>
</dbReference>
<evidence type="ECO:0000256" key="3">
    <source>
        <dbReference type="PROSITE-ProRule" id="PRU00023"/>
    </source>
</evidence>
<evidence type="ECO:0000313" key="6">
    <source>
        <dbReference type="Proteomes" id="UP001165498"/>
    </source>
</evidence>
<feature type="repeat" description="ANK" evidence="3">
    <location>
        <begin position="452"/>
        <end position="484"/>
    </location>
</feature>
<keyword evidence="2 3" id="KW-0040">ANK repeat</keyword>
<reference evidence="5" key="1">
    <citation type="submission" date="2022-07" db="EMBL/GenBank/DDBJ databases">
        <title>Tahibacter sp., a new gammaproteobacterium isolated from the silt sample collected at pig farm.</title>
        <authorList>
            <person name="Chen H."/>
        </authorList>
    </citation>
    <scope>NUCLEOTIDE SEQUENCE</scope>
    <source>
        <strain evidence="5">P2K</strain>
    </source>
</reference>
<keyword evidence="6" id="KW-1185">Reference proteome</keyword>
<dbReference type="Pfam" id="PF00023">
    <property type="entry name" value="Ank"/>
    <property type="match status" value="1"/>
</dbReference>
<dbReference type="Pfam" id="PF12796">
    <property type="entry name" value="Ank_2"/>
    <property type="match status" value="1"/>
</dbReference>
<dbReference type="InterPro" id="IPR002110">
    <property type="entry name" value="Ankyrin_rpt"/>
</dbReference>
<dbReference type="Proteomes" id="UP001165498">
    <property type="component" value="Unassembled WGS sequence"/>
</dbReference>
<comment type="caution">
    <text evidence="5">The sequence shown here is derived from an EMBL/GenBank/DDBJ whole genome shotgun (WGS) entry which is preliminary data.</text>
</comment>
<dbReference type="Pfam" id="PF07007">
    <property type="entry name" value="LprI"/>
    <property type="match status" value="1"/>
</dbReference>
<dbReference type="Gene3D" id="1.25.40.20">
    <property type="entry name" value="Ankyrin repeat-containing domain"/>
    <property type="match status" value="2"/>
</dbReference>
<dbReference type="PANTHER" id="PTHR24189">
    <property type="entry name" value="MYOTROPHIN"/>
    <property type="match status" value="1"/>
</dbReference>
<dbReference type="InterPro" id="IPR050745">
    <property type="entry name" value="Multifunctional_regulatory"/>
</dbReference>
<dbReference type="RefSeq" id="WP_255915182.1">
    <property type="nucleotide sequence ID" value="NZ_JANFQO010000013.1"/>
</dbReference>
<name>A0ABT1QUM8_9GAMM</name>
<evidence type="ECO:0000313" key="5">
    <source>
        <dbReference type="EMBL" id="MCQ4165994.1"/>
    </source>
</evidence>
<dbReference type="SMART" id="SM00248">
    <property type="entry name" value="ANK"/>
    <property type="match status" value="3"/>
</dbReference>
<feature type="domain" description="Lysozyme inhibitor LprI-like N-terminal" evidence="4">
    <location>
        <begin position="26"/>
        <end position="118"/>
    </location>
</feature>
<accession>A0ABT1QUM8</accession>